<proteinExistence type="predicted"/>
<evidence type="ECO:0000313" key="2">
    <source>
        <dbReference type="Proteomes" id="UP000251960"/>
    </source>
</evidence>
<reference evidence="1 2" key="1">
    <citation type="journal article" date="2018" name="Nat. Genet.">
        <title>Extensive intraspecific gene order and gene structural variations between Mo17 and other maize genomes.</title>
        <authorList>
            <person name="Sun S."/>
            <person name="Zhou Y."/>
            <person name="Chen J."/>
            <person name="Shi J."/>
            <person name="Zhao H."/>
            <person name="Zhao H."/>
            <person name="Song W."/>
            <person name="Zhang M."/>
            <person name="Cui Y."/>
            <person name="Dong X."/>
            <person name="Liu H."/>
            <person name="Ma X."/>
            <person name="Jiao Y."/>
            <person name="Wang B."/>
            <person name="Wei X."/>
            <person name="Stein J.C."/>
            <person name="Glaubitz J.C."/>
            <person name="Lu F."/>
            <person name="Yu G."/>
            <person name="Liang C."/>
            <person name="Fengler K."/>
            <person name="Li B."/>
            <person name="Rafalski A."/>
            <person name="Schnable P.S."/>
            <person name="Ware D.H."/>
            <person name="Buckler E.S."/>
            <person name="Lai J."/>
        </authorList>
    </citation>
    <scope>NUCLEOTIDE SEQUENCE [LARGE SCALE GENOMIC DNA]</scope>
    <source>
        <strain evidence="2">cv. Missouri 17</strain>
        <tissue evidence="1">Seedling</tissue>
    </source>
</reference>
<name>A0A3L6F2A0_MAIZE</name>
<dbReference type="Proteomes" id="UP000251960">
    <property type="component" value="Chromosome 4"/>
</dbReference>
<organism evidence="1 2">
    <name type="scientific">Zea mays</name>
    <name type="common">Maize</name>
    <dbReference type="NCBI Taxonomy" id="4577"/>
    <lineage>
        <taxon>Eukaryota</taxon>
        <taxon>Viridiplantae</taxon>
        <taxon>Streptophyta</taxon>
        <taxon>Embryophyta</taxon>
        <taxon>Tracheophyta</taxon>
        <taxon>Spermatophyta</taxon>
        <taxon>Magnoliopsida</taxon>
        <taxon>Liliopsida</taxon>
        <taxon>Poales</taxon>
        <taxon>Poaceae</taxon>
        <taxon>PACMAD clade</taxon>
        <taxon>Panicoideae</taxon>
        <taxon>Andropogonodae</taxon>
        <taxon>Andropogoneae</taxon>
        <taxon>Tripsacinae</taxon>
        <taxon>Zea</taxon>
    </lineage>
</organism>
<sequence>MQCCTRFTYSTSCLTKTGHTVPTARILI</sequence>
<gene>
    <name evidence="1" type="ORF">Zm00014a_019216</name>
</gene>
<evidence type="ECO:0000313" key="1">
    <source>
        <dbReference type="EMBL" id="PWZ27235.1"/>
    </source>
</evidence>
<comment type="caution">
    <text evidence="1">The sequence shown here is derived from an EMBL/GenBank/DDBJ whole genome shotgun (WGS) entry which is preliminary data.</text>
</comment>
<dbReference type="AlphaFoldDB" id="A0A3L6F2A0"/>
<dbReference type="EMBL" id="NCVQ01000005">
    <property type="protein sequence ID" value="PWZ27235.1"/>
    <property type="molecule type" value="Genomic_DNA"/>
</dbReference>
<accession>A0A3L6F2A0</accession>
<protein>
    <submittedName>
        <fullName evidence="1">Uncharacterized protein</fullName>
    </submittedName>
</protein>